<dbReference type="InterPro" id="IPR011646">
    <property type="entry name" value="KAP_P-loop"/>
</dbReference>
<proteinExistence type="predicted"/>
<evidence type="ECO:0000259" key="1">
    <source>
        <dbReference type="Pfam" id="PF07693"/>
    </source>
</evidence>
<dbReference type="Proteomes" id="UP000886687">
    <property type="component" value="Unassembled WGS sequence"/>
</dbReference>
<dbReference type="Gene3D" id="3.40.50.300">
    <property type="entry name" value="P-loop containing nucleotide triphosphate hydrolases"/>
    <property type="match status" value="1"/>
</dbReference>
<evidence type="ECO:0000313" key="2">
    <source>
        <dbReference type="EMBL" id="MCG7939490.1"/>
    </source>
</evidence>
<dbReference type="Pfam" id="PF07693">
    <property type="entry name" value="KAP_NTPase"/>
    <property type="match status" value="1"/>
</dbReference>
<name>A0A9E4K4X6_9GAMM</name>
<evidence type="ECO:0000313" key="3">
    <source>
        <dbReference type="Proteomes" id="UP000886687"/>
    </source>
</evidence>
<dbReference type="InterPro" id="IPR027417">
    <property type="entry name" value="P-loop_NTPase"/>
</dbReference>
<organism evidence="2 3">
    <name type="scientific">Candidatus Thiodiazotropha lotti</name>
    <dbReference type="NCBI Taxonomy" id="2792787"/>
    <lineage>
        <taxon>Bacteria</taxon>
        <taxon>Pseudomonadati</taxon>
        <taxon>Pseudomonadota</taxon>
        <taxon>Gammaproteobacteria</taxon>
        <taxon>Chromatiales</taxon>
        <taxon>Sedimenticolaceae</taxon>
        <taxon>Candidatus Thiodiazotropha</taxon>
    </lineage>
</organism>
<dbReference type="SUPFAM" id="SSF52540">
    <property type="entry name" value="P-loop containing nucleoside triphosphate hydrolases"/>
    <property type="match status" value="1"/>
</dbReference>
<accession>A0A9E4K4X6</accession>
<protein>
    <recommendedName>
        <fullName evidence="1">KAP NTPase domain-containing protein</fullName>
    </recommendedName>
</protein>
<reference evidence="2" key="1">
    <citation type="journal article" date="2021" name="Proc. Natl. Acad. Sci. U.S.A.">
        <title>Global biogeography of chemosynthetic symbionts reveals both localized and globally distributed symbiont groups. .</title>
        <authorList>
            <person name="Osvatic J.T."/>
            <person name="Wilkins L.G.E."/>
            <person name="Leibrecht L."/>
            <person name="Leray M."/>
            <person name="Zauner S."/>
            <person name="Polzin J."/>
            <person name="Camacho Y."/>
            <person name="Gros O."/>
            <person name="van Gils J.A."/>
            <person name="Eisen J.A."/>
            <person name="Petersen J.M."/>
            <person name="Yuen B."/>
        </authorList>
    </citation>
    <scope>NUCLEOTIDE SEQUENCE</scope>
    <source>
        <strain evidence="2">MAGL173</strain>
    </source>
</reference>
<sequence>MSQIKTKEAILDALGAINTPVIALTGDWGSGKTHLWKEDIAKEVTKLKTHTPIYISSIGISSINELKTLCATRLLSLLSSKNISQKIYTYINKHLDKASKLIPSKIQSNIADAFIFLPEIKKHLDKNILIVIDDIERTDNINVTQLHGFISILIEELNFRVLLILNSEKLDTDNKEKWERIYEKLVSREVKLTTTASEAVDIGLNDITGNRYKLLHKYIDKLNITNIRIIQHIKRVCDAILSSHNISDEAYESLAKSIILFTTIHLKGIEDWPPIDWIVKQSKHPTLDNDNESISWKYKIDEYNLGFLDDFEYEILVPFLRTGHLNKILLDDYIQQTELRIEKDKHDALLSKLYTKEYWDPNRTSEQILNIINDLLKKIELTRQTEITALAKIANNHEANGYEKVINAWLDASSPIIKKATGKEHDFDNIIKQSDIDKRIRDLYSNRKNELYPSPTLTEALEYIDSHNSYGTRYEQPIINSTEQDYIELLKTADGNLTKIIARYFTQHLGVNTIDHRTRERSDNFRKALQSIMTKQPDTQLAKIWRRVLEENNIDLDRR</sequence>
<feature type="domain" description="KAP NTPase" evidence="1">
    <location>
        <begin position="21"/>
        <end position="197"/>
    </location>
</feature>
<gene>
    <name evidence="2" type="ORF">JAZ04_11655</name>
</gene>
<dbReference type="AlphaFoldDB" id="A0A9E4K4X6"/>
<comment type="caution">
    <text evidence="2">The sequence shown here is derived from an EMBL/GenBank/DDBJ whole genome shotgun (WGS) entry which is preliminary data.</text>
</comment>
<dbReference type="EMBL" id="JAEPDI010000006">
    <property type="protein sequence ID" value="MCG7939490.1"/>
    <property type="molecule type" value="Genomic_DNA"/>
</dbReference>